<name>A0A399D2U4_9BACT</name>
<dbReference type="RefSeq" id="WP_119348791.1">
    <property type="nucleotide sequence ID" value="NZ_QWET01000003.1"/>
</dbReference>
<sequence>MNPDTGNMLFFSNMLSLEWRVFYTCLATILINLPFGYLRGGLQKLSVCWFVAIHAPVPLIILIRQFHHLELTWSLAPFLLGSFFIGQFLGKKIWTVLPFRKKQYTCALNKLFH</sequence>
<keyword evidence="1" id="KW-1133">Transmembrane helix</keyword>
<evidence type="ECO:0000256" key="1">
    <source>
        <dbReference type="SAM" id="Phobius"/>
    </source>
</evidence>
<proteinExistence type="predicted"/>
<dbReference type="OrthoDB" id="5397176at2"/>
<keyword evidence="3" id="KW-1185">Reference proteome</keyword>
<feature type="transmembrane region" description="Helical" evidence="1">
    <location>
        <begin position="20"/>
        <end position="38"/>
    </location>
</feature>
<protein>
    <submittedName>
        <fullName evidence="2">Uncharacterized protein</fullName>
    </submittedName>
</protein>
<dbReference type="AlphaFoldDB" id="A0A399D2U4"/>
<accession>A0A399D2U4</accession>
<dbReference type="Proteomes" id="UP000266441">
    <property type="component" value="Unassembled WGS sequence"/>
</dbReference>
<feature type="transmembrane region" description="Helical" evidence="1">
    <location>
        <begin position="71"/>
        <end position="90"/>
    </location>
</feature>
<dbReference type="EMBL" id="QWET01000003">
    <property type="protein sequence ID" value="RIH66204.1"/>
    <property type="molecule type" value="Genomic_DNA"/>
</dbReference>
<evidence type="ECO:0000313" key="2">
    <source>
        <dbReference type="EMBL" id="RIH66204.1"/>
    </source>
</evidence>
<keyword evidence="1" id="KW-0472">Membrane</keyword>
<reference evidence="2 3" key="1">
    <citation type="journal article" date="2015" name="Int. J. Syst. Evol. Microbiol.">
        <title>Mariniphaga sediminis sp. nov., isolated from coastal sediment.</title>
        <authorList>
            <person name="Wang F.Q."/>
            <person name="Shen Q.Y."/>
            <person name="Chen G.J."/>
            <person name="Du Z.J."/>
        </authorList>
    </citation>
    <scope>NUCLEOTIDE SEQUENCE [LARGE SCALE GENOMIC DNA]</scope>
    <source>
        <strain evidence="2 3">SY21</strain>
    </source>
</reference>
<evidence type="ECO:0000313" key="3">
    <source>
        <dbReference type="Proteomes" id="UP000266441"/>
    </source>
</evidence>
<gene>
    <name evidence="2" type="ORF">D1164_04645</name>
</gene>
<organism evidence="2 3">
    <name type="scientific">Mariniphaga sediminis</name>
    <dbReference type="NCBI Taxonomy" id="1628158"/>
    <lineage>
        <taxon>Bacteria</taxon>
        <taxon>Pseudomonadati</taxon>
        <taxon>Bacteroidota</taxon>
        <taxon>Bacteroidia</taxon>
        <taxon>Marinilabiliales</taxon>
        <taxon>Prolixibacteraceae</taxon>
        <taxon>Mariniphaga</taxon>
    </lineage>
</organism>
<feature type="transmembrane region" description="Helical" evidence="1">
    <location>
        <begin position="45"/>
        <end position="65"/>
    </location>
</feature>
<keyword evidence="1" id="KW-0812">Transmembrane</keyword>
<comment type="caution">
    <text evidence="2">The sequence shown here is derived from an EMBL/GenBank/DDBJ whole genome shotgun (WGS) entry which is preliminary data.</text>
</comment>